<evidence type="ECO:0000256" key="1">
    <source>
        <dbReference type="ARBA" id="ARBA00022737"/>
    </source>
</evidence>
<reference evidence="4 5" key="1">
    <citation type="submission" date="2020-02" db="EMBL/GenBank/DDBJ databases">
        <title>Balneolaceae bacterium YR4-1, complete genome.</title>
        <authorList>
            <person name="Li Y."/>
            <person name="Wu S."/>
        </authorList>
    </citation>
    <scope>NUCLEOTIDE SEQUENCE [LARGE SCALE GENOMIC DNA]</scope>
    <source>
        <strain evidence="4 5">YR4-1</strain>
    </source>
</reference>
<dbReference type="Proteomes" id="UP000473278">
    <property type="component" value="Unassembled WGS sequence"/>
</dbReference>
<proteinExistence type="predicted"/>
<dbReference type="PANTHER" id="PTHR45586">
    <property type="entry name" value="TPR REPEAT-CONTAINING PROTEIN PA4667"/>
    <property type="match status" value="1"/>
</dbReference>
<evidence type="ECO:0000313" key="4">
    <source>
        <dbReference type="EMBL" id="NGP76152.1"/>
    </source>
</evidence>
<dbReference type="EMBL" id="JAALLT010000002">
    <property type="protein sequence ID" value="NGP76152.1"/>
    <property type="molecule type" value="Genomic_DNA"/>
</dbReference>
<keyword evidence="5" id="KW-1185">Reference proteome</keyword>
<keyword evidence="3" id="KW-0732">Signal</keyword>
<organism evidence="4 5">
    <name type="scientific">Halalkalibaculum roseum</name>
    <dbReference type="NCBI Taxonomy" id="2709311"/>
    <lineage>
        <taxon>Bacteria</taxon>
        <taxon>Pseudomonadati</taxon>
        <taxon>Balneolota</taxon>
        <taxon>Balneolia</taxon>
        <taxon>Balneolales</taxon>
        <taxon>Balneolaceae</taxon>
        <taxon>Halalkalibaculum</taxon>
    </lineage>
</organism>
<dbReference type="InterPro" id="IPR011990">
    <property type="entry name" value="TPR-like_helical_dom_sf"/>
</dbReference>
<dbReference type="InterPro" id="IPR051012">
    <property type="entry name" value="CellSynth/LPSAsmb/PSIAsmb"/>
</dbReference>
<dbReference type="SUPFAM" id="SSF48452">
    <property type="entry name" value="TPR-like"/>
    <property type="match status" value="1"/>
</dbReference>
<evidence type="ECO:0000313" key="5">
    <source>
        <dbReference type="Proteomes" id="UP000473278"/>
    </source>
</evidence>
<protein>
    <submittedName>
        <fullName evidence="4">Uncharacterized protein</fullName>
    </submittedName>
</protein>
<dbReference type="AlphaFoldDB" id="A0A6M1STL6"/>
<evidence type="ECO:0000256" key="2">
    <source>
        <dbReference type="ARBA" id="ARBA00022803"/>
    </source>
</evidence>
<gene>
    <name evidence="4" type="ORF">G3570_05885</name>
</gene>
<keyword evidence="1" id="KW-0677">Repeat</keyword>
<feature type="signal peptide" evidence="3">
    <location>
        <begin position="1"/>
        <end position="22"/>
    </location>
</feature>
<accession>A0A6M1STL6</accession>
<dbReference type="RefSeq" id="WP_165140240.1">
    <property type="nucleotide sequence ID" value="NZ_JAALLT010000002.1"/>
</dbReference>
<dbReference type="Gene3D" id="1.25.40.10">
    <property type="entry name" value="Tetratricopeptide repeat domain"/>
    <property type="match status" value="1"/>
</dbReference>
<feature type="chain" id="PRO_5027097419" evidence="3">
    <location>
        <begin position="23"/>
        <end position="293"/>
    </location>
</feature>
<evidence type="ECO:0000256" key="3">
    <source>
        <dbReference type="SAM" id="SignalP"/>
    </source>
</evidence>
<keyword evidence="2" id="KW-0802">TPR repeat</keyword>
<comment type="caution">
    <text evidence="4">The sequence shown here is derived from an EMBL/GenBank/DDBJ whole genome shotgun (WGS) entry which is preliminary data.</text>
</comment>
<dbReference type="PANTHER" id="PTHR45586:SF1">
    <property type="entry name" value="LIPOPOLYSACCHARIDE ASSEMBLY PROTEIN B"/>
    <property type="match status" value="1"/>
</dbReference>
<sequence length="293" mass="33737">MRKLLLTCLLCLVAAGSTTAFSNSGDIYDQKLEEGIEYFYQTDWDKAAVIFNELKSRDREDPRAYFFHAMIPFWEYFFGGNSPKVAQDFLERSQSAIDISSERLNENPHDTTMVLMLSGLYGYRSLVAASEKNYQTAIESGMTGFRYTRQLLALDDDDPKALIGKGIFYYMVGTVPKELRWATNLMGIRGDKQEGLSILEHAATSESYVSNDAKMILSYLYKTEGMYDKALTHIEDLCYRYEENIIFQFNYAEILEKSNRQEEAKAAYRTVVELQNSHLDTLKEQSKEKIRNL</sequence>
<name>A0A6M1STL6_9BACT</name>